<evidence type="ECO:0000256" key="1">
    <source>
        <dbReference type="SAM" id="MobiDB-lite"/>
    </source>
</evidence>
<name>A0ABN9VAD4_9DINO</name>
<protein>
    <submittedName>
        <fullName evidence="2">Uncharacterized protein</fullName>
    </submittedName>
</protein>
<dbReference type="EMBL" id="CAUYUJ010016742">
    <property type="protein sequence ID" value="CAK0868408.1"/>
    <property type="molecule type" value="Genomic_DNA"/>
</dbReference>
<dbReference type="Proteomes" id="UP001189429">
    <property type="component" value="Unassembled WGS sequence"/>
</dbReference>
<comment type="caution">
    <text evidence="2">The sequence shown here is derived from an EMBL/GenBank/DDBJ whole genome shotgun (WGS) entry which is preliminary data.</text>
</comment>
<sequence length="125" mass="13438">MSLPGKINEAKLEPDVLNSHERPQIMRAGGSAVAGHAVESEEVMSEMEVISYPGGLAACGKVSDYELRALPVPATVRRPGSGQRRERRFRTTLPRPLDKSPAEAFGASWILGSWAPIQAGELEGT</sequence>
<feature type="region of interest" description="Disordered" evidence="1">
    <location>
        <begin position="75"/>
        <end position="100"/>
    </location>
</feature>
<reference evidence="2" key="1">
    <citation type="submission" date="2023-10" db="EMBL/GenBank/DDBJ databases">
        <authorList>
            <person name="Chen Y."/>
            <person name="Shah S."/>
            <person name="Dougan E. K."/>
            <person name="Thang M."/>
            <person name="Chan C."/>
        </authorList>
    </citation>
    <scope>NUCLEOTIDE SEQUENCE [LARGE SCALE GENOMIC DNA]</scope>
</reference>
<proteinExistence type="predicted"/>
<evidence type="ECO:0000313" key="3">
    <source>
        <dbReference type="Proteomes" id="UP001189429"/>
    </source>
</evidence>
<accession>A0ABN9VAD4</accession>
<organism evidence="2 3">
    <name type="scientific">Prorocentrum cordatum</name>
    <dbReference type="NCBI Taxonomy" id="2364126"/>
    <lineage>
        <taxon>Eukaryota</taxon>
        <taxon>Sar</taxon>
        <taxon>Alveolata</taxon>
        <taxon>Dinophyceae</taxon>
        <taxon>Prorocentrales</taxon>
        <taxon>Prorocentraceae</taxon>
        <taxon>Prorocentrum</taxon>
    </lineage>
</organism>
<keyword evidence="3" id="KW-1185">Reference proteome</keyword>
<evidence type="ECO:0000313" key="2">
    <source>
        <dbReference type="EMBL" id="CAK0868408.1"/>
    </source>
</evidence>
<gene>
    <name evidence="2" type="ORF">PCOR1329_LOCUS55071</name>
</gene>